<feature type="domain" description="GH26" evidence="7">
    <location>
        <begin position="36"/>
        <end position="344"/>
    </location>
</feature>
<dbReference type="InterPro" id="IPR000805">
    <property type="entry name" value="Glyco_hydro_26"/>
</dbReference>
<dbReference type="GO" id="GO:0006080">
    <property type="term" value="P:substituted mannan metabolic process"/>
    <property type="evidence" value="ECO:0007669"/>
    <property type="project" value="InterPro"/>
</dbReference>
<reference evidence="8 9" key="1">
    <citation type="submission" date="2016-10" db="EMBL/GenBank/DDBJ databases">
        <authorList>
            <person name="de Groot N.N."/>
        </authorList>
    </citation>
    <scope>NUCLEOTIDE SEQUENCE [LARGE SCALE GENOMIC DNA]</scope>
    <source>
        <strain evidence="8 9">CGMCC 4.3510</strain>
    </source>
</reference>
<feature type="compositionally biased region" description="Polar residues" evidence="5">
    <location>
        <begin position="356"/>
        <end position="365"/>
    </location>
</feature>
<feature type="active site" description="Proton donor" evidence="4">
    <location>
        <position position="185"/>
    </location>
</feature>
<comment type="similarity">
    <text evidence="1 4">Belongs to the glycosyl hydrolase 26 family.</text>
</comment>
<dbReference type="GO" id="GO:0016985">
    <property type="term" value="F:mannan endo-1,4-beta-mannosidase activity"/>
    <property type="evidence" value="ECO:0007669"/>
    <property type="project" value="InterPro"/>
</dbReference>
<evidence type="ECO:0000256" key="3">
    <source>
        <dbReference type="ARBA" id="ARBA00023295"/>
    </source>
</evidence>
<dbReference type="InterPro" id="IPR022790">
    <property type="entry name" value="GH26_dom"/>
</dbReference>
<evidence type="ECO:0000256" key="5">
    <source>
        <dbReference type="SAM" id="MobiDB-lite"/>
    </source>
</evidence>
<feature type="signal peptide" evidence="6">
    <location>
        <begin position="1"/>
        <end position="17"/>
    </location>
</feature>
<feature type="compositionally biased region" description="Low complexity" evidence="5">
    <location>
        <begin position="366"/>
        <end position="382"/>
    </location>
</feature>
<feature type="chain" id="PRO_5038589792" evidence="6">
    <location>
        <begin position="18"/>
        <end position="382"/>
    </location>
</feature>
<name>A0A1I1ZND2_9ACTN</name>
<dbReference type="PANTHER" id="PTHR40079:SF4">
    <property type="entry name" value="GH26 DOMAIN-CONTAINING PROTEIN-RELATED"/>
    <property type="match status" value="1"/>
</dbReference>
<evidence type="ECO:0000256" key="4">
    <source>
        <dbReference type="PROSITE-ProRule" id="PRU01100"/>
    </source>
</evidence>
<dbReference type="STRING" id="380248.SAMN05216251_102480"/>
<evidence type="ECO:0000256" key="2">
    <source>
        <dbReference type="ARBA" id="ARBA00022801"/>
    </source>
</evidence>
<dbReference type="AlphaFoldDB" id="A0A1I1ZND2"/>
<evidence type="ECO:0000313" key="9">
    <source>
        <dbReference type="Proteomes" id="UP000199323"/>
    </source>
</evidence>
<sequence>MAVNAVLLGALSYGVYAAVVSNAQGNGYSGLGGGSKSAPGLLDRLKGRTEPAIPTKSQFLNPDGIYFGAATTNAPYDAAEVDKLAVDAGGIRPTMSSYFLSWSQKFNPYSITASYEHGTLPLLTWEPWQGGAQNPEPDQILKSNIDQPAYRLANITAGKYDAYITATAKAIKAAKWPLAIRFAHEMNGVWYPWSERVNGNHPGDYVKAYRHVHDLFEQAGATNVIWTWSPNIVRPAKNVSLEKLYPGDDYVDWVGMTGYGVHEASPEITFRATIDTIHTFTHKPMVITETGAQIDADQLSWVNAFFPWLKKNPEVIGFVWMQKDRDSGAGGNWRFTSSKAEQQDFQAGLATLHLATGQSGTPDGRTTSTTPPASPTPTGSTP</sequence>
<proteinExistence type="inferred from homology"/>
<dbReference type="PANTHER" id="PTHR40079">
    <property type="entry name" value="MANNAN ENDO-1,4-BETA-MANNOSIDASE E-RELATED"/>
    <property type="match status" value="1"/>
</dbReference>
<evidence type="ECO:0000256" key="1">
    <source>
        <dbReference type="ARBA" id="ARBA00007754"/>
    </source>
</evidence>
<keyword evidence="9" id="KW-1185">Reference proteome</keyword>
<dbReference type="Proteomes" id="UP000199323">
    <property type="component" value="Unassembled WGS sequence"/>
</dbReference>
<dbReference type="SUPFAM" id="SSF51445">
    <property type="entry name" value="(Trans)glycosidases"/>
    <property type="match status" value="1"/>
</dbReference>
<evidence type="ECO:0000313" key="8">
    <source>
        <dbReference type="EMBL" id="SFE31870.1"/>
    </source>
</evidence>
<gene>
    <name evidence="8" type="ORF">SAMN05216251_102480</name>
</gene>
<feature type="region of interest" description="Disordered" evidence="5">
    <location>
        <begin position="346"/>
        <end position="382"/>
    </location>
</feature>
<feature type="active site" description="Nucleophile" evidence="4">
    <location>
        <position position="289"/>
    </location>
</feature>
<dbReference type="Gene3D" id="3.20.20.80">
    <property type="entry name" value="Glycosidases"/>
    <property type="match status" value="1"/>
</dbReference>
<dbReference type="EMBL" id="FONG01000002">
    <property type="protein sequence ID" value="SFE31870.1"/>
    <property type="molecule type" value="Genomic_DNA"/>
</dbReference>
<accession>A0A1I1ZND2</accession>
<keyword evidence="3 4" id="KW-0326">Glycosidase</keyword>
<dbReference type="InterPro" id="IPR017853">
    <property type="entry name" value="GH"/>
</dbReference>
<dbReference type="Pfam" id="PF02156">
    <property type="entry name" value="Glyco_hydro_26"/>
    <property type="match status" value="1"/>
</dbReference>
<keyword evidence="6" id="KW-0732">Signal</keyword>
<organism evidence="8 9">
    <name type="scientific">Actinacidiphila alni</name>
    <dbReference type="NCBI Taxonomy" id="380248"/>
    <lineage>
        <taxon>Bacteria</taxon>
        <taxon>Bacillati</taxon>
        <taxon>Actinomycetota</taxon>
        <taxon>Actinomycetes</taxon>
        <taxon>Kitasatosporales</taxon>
        <taxon>Streptomycetaceae</taxon>
        <taxon>Actinacidiphila</taxon>
    </lineage>
</organism>
<dbReference type="PROSITE" id="PS51764">
    <property type="entry name" value="GH26"/>
    <property type="match status" value="1"/>
</dbReference>
<evidence type="ECO:0000256" key="6">
    <source>
        <dbReference type="SAM" id="SignalP"/>
    </source>
</evidence>
<evidence type="ECO:0000259" key="7">
    <source>
        <dbReference type="PROSITE" id="PS51764"/>
    </source>
</evidence>
<keyword evidence="2 4" id="KW-0378">Hydrolase</keyword>
<protein>
    <submittedName>
        <fullName evidence="8">Beta-mannanase</fullName>
    </submittedName>
</protein>